<proteinExistence type="predicted"/>
<name>A0A7H8QV34_TALRU</name>
<organism evidence="3 4">
    <name type="scientific">Talaromyces rugulosus</name>
    <name type="common">Penicillium rugulosum</name>
    <dbReference type="NCBI Taxonomy" id="121627"/>
    <lineage>
        <taxon>Eukaryota</taxon>
        <taxon>Fungi</taxon>
        <taxon>Dikarya</taxon>
        <taxon>Ascomycota</taxon>
        <taxon>Pezizomycotina</taxon>
        <taxon>Eurotiomycetes</taxon>
        <taxon>Eurotiomycetidae</taxon>
        <taxon>Eurotiales</taxon>
        <taxon>Trichocomaceae</taxon>
        <taxon>Talaromyces</taxon>
        <taxon>Talaromyces sect. Islandici</taxon>
    </lineage>
</organism>
<keyword evidence="2" id="KW-0472">Membrane</keyword>
<feature type="compositionally biased region" description="Acidic residues" evidence="1">
    <location>
        <begin position="34"/>
        <end position="43"/>
    </location>
</feature>
<gene>
    <name evidence="3" type="ORF">TRUGW13939_05004</name>
</gene>
<dbReference type="OrthoDB" id="5396681at2759"/>
<feature type="transmembrane region" description="Helical" evidence="2">
    <location>
        <begin position="445"/>
        <end position="463"/>
    </location>
</feature>
<keyword evidence="2" id="KW-1133">Transmembrane helix</keyword>
<dbReference type="AlphaFoldDB" id="A0A7H8QV34"/>
<dbReference type="Gene3D" id="1.20.58.340">
    <property type="entry name" value="Magnesium transport protein CorA, transmembrane region"/>
    <property type="match status" value="1"/>
</dbReference>
<keyword evidence="2" id="KW-0812">Transmembrane</keyword>
<evidence type="ECO:0000256" key="2">
    <source>
        <dbReference type="SAM" id="Phobius"/>
    </source>
</evidence>
<feature type="transmembrane region" description="Helical" evidence="2">
    <location>
        <begin position="403"/>
        <end position="425"/>
    </location>
</feature>
<dbReference type="EMBL" id="CP055900">
    <property type="protein sequence ID" value="QKX57884.1"/>
    <property type="molecule type" value="Genomic_DNA"/>
</dbReference>
<evidence type="ECO:0000256" key="1">
    <source>
        <dbReference type="SAM" id="MobiDB-lite"/>
    </source>
</evidence>
<dbReference type="RefSeq" id="XP_035344062.1">
    <property type="nucleotide sequence ID" value="XM_035488169.1"/>
</dbReference>
<sequence length="493" mass="55307">MELSKHPEDATSDNGMGSFENSEKGLETKLNADAGEDESENDDAYNNQNWFKPAEKRWPGGSEKYTGIEIQEEDEDNSDEGSPATSPGRESVYDTEENDSQCGSIGATKAELHGGLLRNKFRGLRIQKDESEVLFHTTEFDEADLTSFLDSNAIMFLLTMAGYLIRTDRSWSCACTLAISHNASSKTTYGVCIGLKPYEAESLVGFLQREKRYAGNPLFVAVALVEIYIQVTMAMNRRHNKDFYNIQTAMKTDYYIISPKVQRTLDLVEFASRLTALGSSSVGVTQLCSTQHRIMQFLDDQLKTLKKEAPETDTVLTALGERLAFTRELLQAERQHNEYIKGAAQTQVQMVYSLTAQRDNEHNLNLARLSQKQNRINIQISKFAAYESRISNKMAKESLRYGVDMQIIAAVTLGFLPGTFMATLFSASFWDFQPDNQGRIVSSWVWLYWVLTVVLTVGVLAAWRIMSRVKADGLEPPPEAFVLENLDDSGDIA</sequence>
<dbReference type="Proteomes" id="UP000509510">
    <property type="component" value="Chromosome III"/>
</dbReference>
<feature type="region of interest" description="Disordered" evidence="1">
    <location>
        <begin position="1"/>
        <end position="103"/>
    </location>
</feature>
<protein>
    <submittedName>
        <fullName evidence="3">Uncharacterized protein</fullName>
    </submittedName>
</protein>
<reference evidence="4" key="1">
    <citation type="submission" date="2020-06" db="EMBL/GenBank/DDBJ databases">
        <title>A chromosome-scale genome assembly of Talaromyces rugulosus W13939.</title>
        <authorList>
            <person name="Wang B."/>
            <person name="Guo L."/>
            <person name="Ye K."/>
            <person name="Wang L."/>
        </authorList>
    </citation>
    <scope>NUCLEOTIDE SEQUENCE [LARGE SCALE GENOMIC DNA]</scope>
    <source>
        <strain evidence="4">W13939</strain>
    </source>
</reference>
<dbReference type="KEGG" id="trg:TRUGW13939_05004"/>
<evidence type="ECO:0000313" key="4">
    <source>
        <dbReference type="Proteomes" id="UP000509510"/>
    </source>
</evidence>
<feature type="transmembrane region" description="Helical" evidence="2">
    <location>
        <begin position="213"/>
        <end position="231"/>
    </location>
</feature>
<accession>A0A7H8QV34</accession>
<dbReference type="GeneID" id="55992502"/>
<evidence type="ECO:0000313" key="3">
    <source>
        <dbReference type="EMBL" id="QKX57884.1"/>
    </source>
</evidence>
<keyword evidence="4" id="KW-1185">Reference proteome</keyword>
<feature type="compositionally biased region" description="Acidic residues" evidence="1">
    <location>
        <begin position="70"/>
        <end position="79"/>
    </location>
</feature>